<gene>
    <name evidence="1" type="ORF">DERYTH_LOCUS9901</name>
</gene>
<accession>A0A9N9DRT6</accession>
<evidence type="ECO:0000313" key="1">
    <source>
        <dbReference type="EMBL" id="CAG8645686.1"/>
    </source>
</evidence>
<dbReference type="AlphaFoldDB" id="A0A9N9DRT6"/>
<proteinExistence type="predicted"/>
<organism evidence="1 2">
    <name type="scientific">Dentiscutata erythropus</name>
    <dbReference type="NCBI Taxonomy" id="1348616"/>
    <lineage>
        <taxon>Eukaryota</taxon>
        <taxon>Fungi</taxon>
        <taxon>Fungi incertae sedis</taxon>
        <taxon>Mucoromycota</taxon>
        <taxon>Glomeromycotina</taxon>
        <taxon>Glomeromycetes</taxon>
        <taxon>Diversisporales</taxon>
        <taxon>Gigasporaceae</taxon>
        <taxon>Dentiscutata</taxon>
    </lineage>
</organism>
<keyword evidence="2" id="KW-1185">Reference proteome</keyword>
<sequence>MVLSTPAIIQEKCNKFVVDYNKLYANTLSQKYLHNGIWKESNKYLVGVADKILDT</sequence>
<dbReference type="OrthoDB" id="2385947at2759"/>
<dbReference type="Proteomes" id="UP000789405">
    <property type="component" value="Unassembled WGS sequence"/>
</dbReference>
<protein>
    <submittedName>
        <fullName evidence="1">20917_t:CDS:1</fullName>
    </submittedName>
</protein>
<comment type="caution">
    <text evidence="1">The sequence shown here is derived from an EMBL/GenBank/DDBJ whole genome shotgun (WGS) entry which is preliminary data.</text>
</comment>
<evidence type="ECO:0000313" key="2">
    <source>
        <dbReference type="Proteomes" id="UP000789405"/>
    </source>
</evidence>
<name>A0A9N9DRT6_9GLOM</name>
<dbReference type="EMBL" id="CAJVPY010005555">
    <property type="protein sequence ID" value="CAG8645686.1"/>
    <property type="molecule type" value="Genomic_DNA"/>
</dbReference>
<feature type="non-terminal residue" evidence="1">
    <location>
        <position position="55"/>
    </location>
</feature>
<reference evidence="1" key="1">
    <citation type="submission" date="2021-06" db="EMBL/GenBank/DDBJ databases">
        <authorList>
            <person name="Kallberg Y."/>
            <person name="Tangrot J."/>
            <person name="Rosling A."/>
        </authorList>
    </citation>
    <scope>NUCLEOTIDE SEQUENCE</scope>
    <source>
        <strain evidence="1">MA453B</strain>
    </source>
</reference>